<dbReference type="Pfam" id="PF00196">
    <property type="entry name" value="GerE"/>
    <property type="match status" value="1"/>
</dbReference>
<proteinExistence type="predicted"/>
<keyword evidence="3" id="KW-0804">Transcription</keyword>
<dbReference type="PROSITE" id="PS50043">
    <property type="entry name" value="HTH_LUXR_2"/>
    <property type="match status" value="1"/>
</dbReference>
<dbReference type="GO" id="GO:0006355">
    <property type="term" value="P:regulation of DNA-templated transcription"/>
    <property type="evidence" value="ECO:0007669"/>
    <property type="project" value="InterPro"/>
</dbReference>
<dbReference type="PANTHER" id="PTHR44688:SF16">
    <property type="entry name" value="DNA-BINDING TRANSCRIPTIONAL ACTIVATOR DEVR_DOSR"/>
    <property type="match status" value="1"/>
</dbReference>
<dbReference type="RefSeq" id="WP_200249821.1">
    <property type="nucleotide sequence ID" value="NZ_NRRY01000065.1"/>
</dbReference>
<dbReference type="Gene3D" id="1.10.10.10">
    <property type="entry name" value="Winged helix-like DNA-binding domain superfamily/Winged helix DNA-binding domain"/>
    <property type="match status" value="1"/>
</dbReference>
<name>A0A9X0WCX5_9GAMM</name>
<keyword evidence="6" id="KW-1185">Reference proteome</keyword>
<sequence>MSRREQPRLREVRAAYRLLGECLEQGSDANAWRSHLLAGVQNLTGARVALYMHVDAPLSAQEQVTETVAAGFMDTQELALWAHYQATEAHRDDPFHQAFYRRTDRSRRLLTRSLYDVVERREWQRTRHYNEYVAACGLADRITSSLLLPSVGPRQEQTIVLHRDAADGPFSASTTHLIRLLHHELAGLLERKLVLPGSTEDRSVLPPRLRDVLNGLLAGESEKQIAARLELSPHTVNRHVQRIYKHYGVRSRSKLLANLQGR</sequence>
<evidence type="ECO:0000259" key="4">
    <source>
        <dbReference type="PROSITE" id="PS50043"/>
    </source>
</evidence>
<organism evidence="5 6">
    <name type="scientific">Lamprobacter modestohalophilus</name>
    <dbReference type="NCBI Taxonomy" id="1064514"/>
    <lineage>
        <taxon>Bacteria</taxon>
        <taxon>Pseudomonadati</taxon>
        <taxon>Pseudomonadota</taxon>
        <taxon>Gammaproteobacteria</taxon>
        <taxon>Chromatiales</taxon>
        <taxon>Chromatiaceae</taxon>
        <taxon>Lamprobacter</taxon>
    </lineage>
</organism>
<dbReference type="GO" id="GO:0003677">
    <property type="term" value="F:DNA binding"/>
    <property type="evidence" value="ECO:0007669"/>
    <property type="project" value="UniProtKB-KW"/>
</dbReference>
<evidence type="ECO:0000256" key="2">
    <source>
        <dbReference type="ARBA" id="ARBA00023125"/>
    </source>
</evidence>
<comment type="caution">
    <text evidence="5">The sequence shown here is derived from an EMBL/GenBank/DDBJ whole genome shotgun (WGS) entry which is preliminary data.</text>
</comment>
<gene>
    <name evidence="5" type="ORF">CKO42_23175</name>
</gene>
<evidence type="ECO:0000313" key="6">
    <source>
        <dbReference type="Proteomes" id="UP001138768"/>
    </source>
</evidence>
<reference evidence="5 6" key="1">
    <citation type="journal article" date="2020" name="Microorganisms">
        <title>Osmotic Adaptation and Compatible Solute Biosynthesis of Phototrophic Bacteria as Revealed from Genome Analyses.</title>
        <authorList>
            <person name="Imhoff J.F."/>
            <person name="Rahn T."/>
            <person name="Kunzel S."/>
            <person name="Keller A."/>
            <person name="Neulinger S.C."/>
        </authorList>
    </citation>
    <scope>NUCLEOTIDE SEQUENCE [LARGE SCALE GENOMIC DNA]</scope>
    <source>
        <strain evidence="5 6">DSM 25653</strain>
    </source>
</reference>
<dbReference type="PANTHER" id="PTHR44688">
    <property type="entry name" value="DNA-BINDING TRANSCRIPTIONAL ACTIVATOR DEVR_DOSR"/>
    <property type="match status" value="1"/>
</dbReference>
<evidence type="ECO:0000256" key="3">
    <source>
        <dbReference type="ARBA" id="ARBA00023163"/>
    </source>
</evidence>
<dbReference type="InterPro" id="IPR000792">
    <property type="entry name" value="Tscrpt_reg_LuxR_C"/>
</dbReference>
<evidence type="ECO:0000313" key="5">
    <source>
        <dbReference type="EMBL" id="MBK1621265.1"/>
    </source>
</evidence>
<keyword evidence="2" id="KW-0238">DNA-binding</keyword>
<dbReference type="AlphaFoldDB" id="A0A9X0WCX5"/>
<dbReference type="Proteomes" id="UP001138768">
    <property type="component" value="Unassembled WGS sequence"/>
</dbReference>
<dbReference type="EMBL" id="NRRY01000065">
    <property type="protein sequence ID" value="MBK1621265.1"/>
    <property type="molecule type" value="Genomic_DNA"/>
</dbReference>
<feature type="domain" description="HTH luxR-type" evidence="4">
    <location>
        <begin position="198"/>
        <end position="262"/>
    </location>
</feature>
<accession>A0A9X0WCX5</accession>
<keyword evidence="1" id="KW-0805">Transcription regulation</keyword>
<evidence type="ECO:0000256" key="1">
    <source>
        <dbReference type="ARBA" id="ARBA00023015"/>
    </source>
</evidence>
<dbReference type="PRINTS" id="PR00038">
    <property type="entry name" value="HTHLUXR"/>
</dbReference>
<dbReference type="SMART" id="SM00421">
    <property type="entry name" value="HTH_LUXR"/>
    <property type="match status" value="1"/>
</dbReference>
<dbReference type="InterPro" id="IPR036388">
    <property type="entry name" value="WH-like_DNA-bd_sf"/>
</dbReference>
<dbReference type="SUPFAM" id="SSF46894">
    <property type="entry name" value="C-terminal effector domain of the bipartite response regulators"/>
    <property type="match status" value="1"/>
</dbReference>
<dbReference type="InterPro" id="IPR016032">
    <property type="entry name" value="Sig_transdc_resp-reg_C-effctor"/>
</dbReference>
<protein>
    <recommendedName>
        <fullName evidence="4">HTH luxR-type domain-containing protein</fullName>
    </recommendedName>
</protein>